<sequence>MLVALPKPGTTSSNGGRVNRWQSRTPREGSQKRWPVTPIAALLADDRCTKAVLAFLCSRKVGALKLEPIRISLACQFIWCDFLAYNSSEVPHAPAVFLIAGPKSPAVRAGWQKATARLSHITTGRLPGCQALSTEVNLSCNHQFDLVTS</sequence>
<dbReference type="AlphaFoldDB" id="A0A5J5EIG7"/>
<feature type="region of interest" description="Disordered" evidence="1">
    <location>
        <begin position="1"/>
        <end position="32"/>
    </location>
</feature>
<proteinExistence type="predicted"/>
<feature type="compositionally biased region" description="Polar residues" evidence="1">
    <location>
        <begin position="9"/>
        <end position="24"/>
    </location>
</feature>
<comment type="caution">
    <text evidence="2">The sequence shown here is derived from an EMBL/GenBank/DDBJ whole genome shotgun (WGS) entry which is preliminary data.</text>
</comment>
<dbReference type="Proteomes" id="UP000326924">
    <property type="component" value="Unassembled WGS sequence"/>
</dbReference>
<dbReference type="EMBL" id="VXIS01000337">
    <property type="protein sequence ID" value="KAA8894468.1"/>
    <property type="molecule type" value="Genomic_DNA"/>
</dbReference>
<evidence type="ECO:0000256" key="1">
    <source>
        <dbReference type="SAM" id="MobiDB-lite"/>
    </source>
</evidence>
<name>A0A5J5EIG7_9PEZI</name>
<gene>
    <name evidence="2" type="ORF">FN846DRAFT_410786</name>
</gene>
<evidence type="ECO:0000313" key="2">
    <source>
        <dbReference type="EMBL" id="KAA8894468.1"/>
    </source>
</evidence>
<organism evidence="2 3">
    <name type="scientific">Sphaerosporella brunnea</name>
    <dbReference type="NCBI Taxonomy" id="1250544"/>
    <lineage>
        <taxon>Eukaryota</taxon>
        <taxon>Fungi</taxon>
        <taxon>Dikarya</taxon>
        <taxon>Ascomycota</taxon>
        <taxon>Pezizomycotina</taxon>
        <taxon>Pezizomycetes</taxon>
        <taxon>Pezizales</taxon>
        <taxon>Pyronemataceae</taxon>
        <taxon>Sphaerosporella</taxon>
    </lineage>
</organism>
<accession>A0A5J5EIG7</accession>
<evidence type="ECO:0000313" key="3">
    <source>
        <dbReference type="Proteomes" id="UP000326924"/>
    </source>
</evidence>
<dbReference type="InParanoid" id="A0A5J5EIG7"/>
<reference evidence="2 3" key="1">
    <citation type="submission" date="2019-09" db="EMBL/GenBank/DDBJ databases">
        <title>Draft genome of the ectomycorrhizal ascomycete Sphaerosporella brunnea.</title>
        <authorList>
            <consortium name="DOE Joint Genome Institute"/>
            <person name="Benucci G.M."/>
            <person name="Marozzi G."/>
            <person name="Antonielli L."/>
            <person name="Sanchez S."/>
            <person name="Marco P."/>
            <person name="Wang X."/>
            <person name="Falini L.B."/>
            <person name="Barry K."/>
            <person name="Haridas S."/>
            <person name="Lipzen A."/>
            <person name="Labutti K."/>
            <person name="Grigoriev I.V."/>
            <person name="Murat C."/>
            <person name="Martin F."/>
            <person name="Albertini E."/>
            <person name="Donnini D."/>
            <person name="Bonito G."/>
        </authorList>
    </citation>
    <scope>NUCLEOTIDE SEQUENCE [LARGE SCALE GENOMIC DNA]</scope>
    <source>
        <strain evidence="2 3">Sb_GMNB300</strain>
    </source>
</reference>
<keyword evidence="3" id="KW-1185">Reference proteome</keyword>
<protein>
    <submittedName>
        <fullName evidence="2">Uncharacterized protein</fullName>
    </submittedName>
</protein>